<dbReference type="Proteomes" id="UP000198304">
    <property type="component" value="Unassembled WGS sequence"/>
</dbReference>
<protein>
    <submittedName>
        <fullName evidence="1">Cyclic lactone autoinducer peptide</fullName>
    </submittedName>
</protein>
<dbReference type="EMBL" id="FZOJ01000023">
    <property type="protein sequence ID" value="SNS83070.1"/>
    <property type="molecule type" value="Genomic_DNA"/>
</dbReference>
<proteinExistence type="predicted"/>
<accession>A0A239HP23</accession>
<dbReference type="OrthoDB" id="1956752at2"/>
<gene>
    <name evidence="1" type="ORF">SAMN05446037_10238</name>
</gene>
<keyword evidence="2" id="KW-1185">Reference proteome</keyword>
<sequence>MKNNSSIFKIALFSIASMFVLASDLVAYSGSVLFWGEPKCPKNLLK</sequence>
<evidence type="ECO:0000313" key="1">
    <source>
        <dbReference type="EMBL" id="SNS83070.1"/>
    </source>
</evidence>
<reference evidence="1 2" key="1">
    <citation type="submission" date="2017-06" db="EMBL/GenBank/DDBJ databases">
        <authorList>
            <person name="Kim H.J."/>
            <person name="Triplett B.A."/>
        </authorList>
    </citation>
    <scope>NUCLEOTIDE SEQUENCE [LARGE SCALE GENOMIC DNA]</scope>
    <source>
        <strain evidence="1 2">SCA</strain>
    </source>
</reference>
<dbReference type="InterPro" id="IPR009229">
    <property type="entry name" value="AgrD"/>
</dbReference>
<dbReference type="NCBIfam" id="TIGR04223">
    <property type="entry name" value="quorum_AgrD"/>
    <property type="match status" value="1"/>
</dbReference>
<evidence type="ECO:0000313" key="2">
    <source>
        <dbReference type="Proteomes" id="UP000198304"/>
    </source>
</evidence>
<dbReference type="RefSeq" id="WP_089284286.1">
    <property type="nucleotide sequence ID" value="NZ_FZOJ01000023.1"/>
</dbReference>
<name>A0A239HP23_9FIRM</name>
<organism evidence="1 2">
    <name type="scientific">Anaerovirgula multivorans</name>
    <dbReference type="NCBI Taxonomy" id="312168"/>
    <lineage>
        <taxon>Bacteria</taxon>
        <taxon>Bacillati</taxon>
        <taxon>Bacillota</taxon>
        <taxon>Clostridia</taxon>
        <taxon>Peptostreptococcales</taxon>
        <taxon>Natronincolaceae</taxon>
        <taxon>Anaerovirgula</taxon>
    </lineage>
</organism>
<dbReference type="AlphaFoldDB" id="A0A239HP23"/>